<dbReference type="PROSITE" id="PS50841">
    <property type="entry name" value="DIX"/>
    <property type="match status" value="1"/>
</dbReference>
<dbReference type="InterPro" id="IPR038207">
    <property type="entry name" value="DIX_dom_sf"/>
</dbReference>
<feature type="region of interest" description="Disordered" evidence="5">
    <location>
        <begin position="434"/>
        <end position="479"/>
    </location>
</feature>
<feature type="compositionally biased region" description="Basic and acidic residues" evidence="5">
    <location>
        <begin position="1"/>
        <end position="23"/>
    </location>
</feature>
<dbReference type="PANTHER" id="PTHR46102">
    <property type="entry name" value="AXIN"/>
    <property type="match status" value="1"/>
</dbReference>
<dbReference type="GO" id="GO:0005886">
    <property type="term" value="C:plasma membrane"/>
    <property type="evidence" value="ECO:0007669"/>
    <property type="project" value="TreeGrafter"/>
</dbReference>
<gene>
    <name evidence="8" type="ORF">BV898_03762</name>
</gene>
<feature type="region of interest" description="Disordered" evidence="5">
    <location>
        <begin position="186"/>
        <end position="219"/>
    </location>
</feature>
<protein>
    <recommendedName>
        <fullName evidence="10">Axin-1</fullName>
    </recommendedName>
</protein>
<evidence type="ECO:0000259" key="7">
    <source>
        <dbReference type="PROSITE" id="PS50841"/>
    </source>
</evidence>
<dbReference type="Gene3D" id="1.10.167.10">
    <property type="entry name" value="Regulator of G-protein Signalling 4, domain 2"/>
    <property type="match status" value="1"/>
</dbReference>
<sequence length="906" mass="100782">MDRPHSADERSPQHQQEDSDERQSAGGRHSHTGSSSDSGSSPAWRKWSVSVKKLLADHDGNRLFTDYLIEEQQQDVLFFYLAIRGMKVTYEHEKKIQLPHYIFNKWIRMDGPVPLSPPTKEQLRATFDQLRPTDSVSVDIFDVAQQEALAYLQEILFPMFIGSDKYHDYVNSQLDQSLHQFENPLYDNEENERPDSVRNYADEGGHKRDHVWSQQQVAPLPKTGAAVTLQSLRDVVGPAASQFASRRHSGQGDSSMDSHSSKTQQLRQEASSSVSASGVSRKTAMYDPSWTEHQQGRQVLSHPALSVLSAVTENSAGERSSHFQPDSRTFGRTGEPDSGSFASMDQQPQQRGSWKADQYLPQQLQHQYEESRRLYQDKPRQYHSNYGADPGNSTQEAPVYNESSNHYQLQDQHSQGKPMEQSSYNRYYSKPYHAFLPPTVQNSDVDSRSATTQTAGKQSSSHRQQRLDTNNTYGHRHNPDELDLAIARGMAAHNRDNRSIPLPLTEAERRQKSYRSPPANSQSFKAELSQKLAQVSVQGAHFSAGDGSSQQRPHPDLDETDMILEQKLQSICSKMSESTDSPDQPLSQQQQQQHHQHPSNPSTSQPQQRQQHHPSSSFSQMAIYPSSSATGFSAPGSYGQPGVRPTYGFTPRTAGSAQDSRARLRSVAFSADVHVSAQYGHVSRVPSHGSSKMQHFSAQGFLQSQQSSSSSQQSQSYVAEIDSRGGVIQDSRSSPSSRSLLRRPSLPTAPSRSQSASSSSQHQDVRQQPAFGGSGGPNAVALVTAATGRKIQPGQGRSASRESPRGVAGCSGSVRSSVVDHGAMHTTVLYRFESTSVDYFMSMLKGQPTLFNFRRTVLSEAQRLQNLKFFFKVDMGGLGIVWQELFDDREMLPMHDGRITATIVQG</sequence>
<feature type="compositionally biased region" description="Polar residues" evidence="5">
    <location>
        <begin position="688"/>
        <end position="702"/>
    </location>
</feature>
<dbReference type="AlphaFoldDB" id="A0A1W0X439"/>
<keyword evidence="9" id="KW-1185">Reference proteome</keyword>
<feature type="compositionally biased region" description="Polar residues" evidence="5">
    <location>
        <begin position="313"/>
        <end position="327"/>
    </location>
</feature>
<dbReference type="InterPro" id="IPR001158">
    <property type="entry name" value="DIX"/>
</dbReference>
<feature type="compositionally biased region" description="Basic and acidic residues" evidence="5">
    <location>
        <begin position="191"/>
        <end position="206"/>
    </location>
</feature>
<dbReference type="InterPro" id="IPR036305">
    <property type="entry name" value="RGS_sf"/>
</dbReference>
<feature type="compositionally biased region" description="Polar residues" evidence="5">
    <location>
        <begin position="439"/>
        <end position="473"/>
    </location>
</feature>
<name>A0A1W0X439_HYPEX</name>
<evidence type="ECO:0000313" key="9">
    <source>
        <dbReference type="Proteomes" id="UP000192578"/>
    </source>
</evidence>
<dbReference type="SUPFAM" id="SSF48097">
    <property type="entry name" value="Regulator of G-protein signaling, RGS"/>
    <property type="match status" value="1"/>
</dbReference>
<organism evidence="8 9">
    <name type="scientific">Hypsibius exemplaris</name>
    <name type="common">Freshwater tardigrade</name>
    <dbReference type="NCBI Taxonomy" id="2072580"/>
    <lineage>
        <taxon>Eukaryota</taxon>
        <taxon>Metazoa</taxon>
        <taxon>Ecdysozoa</taxon>
        <taxon>Tardigrada</taxon>
        <taxon>Eutardigrada</taxon>
        <taxon>Parachela</taxon>
        <taxon>Hypsibioidea</taxon>
        <taxon>Hypsibiidae</taxon>
        <taxon>Hypsibius</taxon>
    </lineage>
</organism>
<keyword evidence="2" id="KW-0963">Cytoplasm</keyword>
<dbReference type="InterPro" id="IPR044926">
    <property type="entry name" value="RGS_subdomain_2"/>
</dbReference>
<dbReference type="GO" id="GO:0019901">
    <property type="term" value="F:protein kinase binding"/>
    <property type="evidence" value="ECO:0007669"/>
    <property type="project" value="TreeGrafter"/>
</dbReference>
<evidence type="ECO:0000256" key="3">
    <source>
        <dbReference type="ARBA" id="ARBA00022687"/>
    </source>
</evidence>
<feature type="compositionally biased region" description="Low complexity" evidence="5">
    <location>
        <begin position="270"/>
        <end position="280"/>
    </location>
</feature>
<dbReference type="GO" id="GO:0048468">
    <property type="term" value="P:cell development"/>
    <property type="evidence" value="ECO:0007669"/>
    <property type="project" value="TreeGrafter"/>
</dbReference>
<dbReference type="EMBL" id="MTYJ01000018">
    <property type="protein sequence ID" value="OQV22259.1"/>
    <property type="molecule type" value="Genomic_DNA"/>
</dbReference>
<reference evidence="9" key="1">
    <citation type="submission" date="2017-01" db="EMBL/GenBank/DDBJ databases">
        <title>Comparative genomics of anhydrobiosis in the tardigrade Hypsibius dujardini.</title>
        <authorList>
            <person name="Yoshida Y."/>
            <person name="Koutsovoulos G."/>
            <person name="Laetsch D."/>
            <person name="Stevens L."/>
            <person name="Kumar S."/>
            <person name="Horikawa D."/>
            <person name="Ishino K."/>
            <person name="Komine S."/>
            <person name="Tomita M."/>
            <person name="Blaxter M."/>
            <person name="Arakawa K."/>
        </authorList>
    </citation>
    <scope>NUCLEOTIDE SEQUENCE [LARGE SCALE GENOMIC DNA]</scope>
    <source>
        <strain evidence="9">Z151</strain>
    </source>
</reference>
<evidence type="ECO:0000256" key="1">
    <source>
        <dbReference type="ARBA" id="ARBA00004496"/>
    </source>
</evidence>
<dbReference type="Gene3D" id="2.40.240.130">
    <property type="match status" value="1"/>
</dbReference>
<feature type="region of interest" description="Disordered" evidence="5">
    <location>
        <begin position="684"/>
        <end position="813"/>
    </location>
</feature>
<feature type="compositionally biased region" description="Low complexity" evidence="5">
    <location>
        <begin position="581"/>
        <end position="620"/>
    </location>
</feature>
<dbReference type="Proteomes" id="UP000192578">
    <property type="component" value="Unassembled WGS sequence"/>
</dbReference>
<dbReference type="Pfam" id="PF00615">
    <property type="entry name" value="RGS"/>
    <property type="match status" value="1"/>
</dbReference>
<evidence type="ECO:0008006" key="10">
    <source>
        <dbReference type="Google" id="ProtNLM"/>
    </source>
</evidence>
<dbReference type="GO" id="GO:0031625">
    <property type="term" value="F:ubiquitin protein ligase binding"/>
    <property type="evidence" value="ECO:0007669"/>
    <property type="project" value="TreeGrafter"/>
</dbReference>
<accession>A0A1W0X439</accession>
<dbReference type="GO" id="GO:0030877">
    <property type="term" value="C:beta-catenin destruction complex"/>
    <property type="evidence" value="ECO:0007669"/>
    <property type="project" value="TreeGrafter"/>
</dbReference>
<dbReference type="GO" id="GO:0060090">
    <property type="term" value="F:molecular adaptor activity"/>
    <property type="evidence" value="ECO:0007669"/>
    <property type="project" value="TreeGrafter"/>
</dbReference>
<feature type="region of interest" description="Disordered" evidence="5">
    <location>
        <begin position="573"/>
        <end position="659"/>
    </location>
</feature>
<evidence type="ECO:0000256" key="4">
    <source>
        <dbReference type="PROSITE-ProRule" id="PRU00069"/>
    </source>
</evidence>
<dbReference type="GO" id="GO:0008013">
    <property type="term" value="F:beta-catenin binding"/>
    <property type="evidence" value="ECO:0007669"/>
    <property type="project" value="TreeGrafter"/>
</dbReference>
<dbReference type="SUPFAM" id="SSF54236">
    <property type="entry name" value="Ubiquitin-like"/>
    <property type="match status" value="1"/>
</dbReference>
<dbReference type="InterPro" id="IPR043581">
    <property type="entry name" value="Axin-like"/>
</dbReference>
<evidence type="ECO:0000256" key="5">
    <source>
        <dbReference type="SAM" id="MobiDB-lite"/>
    </source>
</evidence>
<dbReference type="GO" id="GO:0090090">
    <property type="term" value="P:negative regulation of canonical Wnt signaling pathway"/>
    <property type="evidence" value="ECO:0007669"/>
    <property type="project" value="InterPro"/>
</dbReference>
<comment type="subcellular location">
    <subcellularLocation>
        <location evidence="1">Cytoplasm</location>
    </subcellularLocation>
</comment>
<dbReference type="SMART" id="SM00315">
    <property type="entry name" value="RGS"/>
    <property type="match status" value="1"/>
</dbReference>
<feature type="domain" description="DIX" evidence="7">
    <location>
        <begin position="823"/>
        <end position="906"/>
    </location>
</feature>
<feature type="region of interest" description="Disordered" evidence="5">
    <location>
        <begin position="494"/>
        <end position="532"/>
    </location>
</feature>
<feature type="compositionally biased region" description="Polar residues" evidence="5">
    <location>
        <begin position="340"/>
        <end position="352"/>
    </location>
</feature>
<feature type="region of interest" description="Disordered" evidence="5">
    <location>
        <begin position="239"/>
        <end position="281"/>
    </location>
</feature>
<proteinExistence type="predicted"/>
<dbReference type="PROSITE" id="PS50132">
    <property type="entry name" value="RGS"/>
    <property type="match status" value="1"/>
</dbReference>
<dbReference type="PANTHER" id="PTHR46102:SF2">
    <property type="entry name" value="AXIN"/>
    <property type="match status" value="1"/>
</dbReference>
<evidence type="ECO:0000256" key="2">
    <source>
        <dbReference type="ARBA" id="ARBA00022490"/>
    </source>
</evidence>
<dbReference type="Pfam" id="PF00778">
    <property type="entry name" value="DIX"/>
    <property type="match status" value="1"/>
</dbReference>
<feature type="region of interest" description="Disordered" evidence="5">
    <location>
        <begin position="1"/>
        <end position="43"/>
    </location>
</feature>
<dbReference type="InterPro" id="IPR016137">
    <property type="entry name" value="RGS"/>
</dbReference>
<feature type="compositionally biased region" description="Polar residues" evidence="5">
    <location>
        <begin position="251"/>
        <end position="269"/>
    </location>
</feature>
<feature type="domain" description="RGS" evidence="6">
    <location>
        <begin position="50"/>
        <end position="170"/>
    </location>
</feature>
<keyword evidence="3 4" id="KW-0879">Wnt signaling pathway</keyword>
<dbReference type="GO" id="GO:0005634">
    <property type="term" value="C:nucleus"/>
    <property type="evidence" value="ECO:0007669"/>
    <property type="project" value="TreeGrafter"/>
</dbReference>
<dbReference type="InterPro" id="IPR029071">
    <property type="entry name" value="Ubiquitin-like_domsf"/>
</dbReference>
<dbReference type="OrthoDB" id="10007451at2759"/>
<feature type="region of interest" description="Disordered" evidence="5">
    <location>
        <begin position="313"/>
        <end position="356"/>
    </location>
</feature>
<evidence type="ECO:0000313" key="8">
    <source>
        <dbReference type="EMBL" id="OQV22259.1"/>
    </source>
</evidence>
<feature type="compositionally biased region" description="Low complexity" evidence="5">
    <location>
        <begin position="703"/>
        <end position="716"/>
    </location>
</feature>
<comment type="caution">
    <text evidence="8">The sequence shown here is derived from an EMBL/GenBank/DDBJ whole genome shotgun (WGS) entry which is preliminary data.</text>
</comment>
<dbReference type="GO" id="GO:0005737">
    <property type="term" value="C:cytoplasm"/>
    <property type="evidence" value="ECO:0007669"/>
    <property type="project" value="UniProtKB-SubCell"/>
</dbReference>
<evidence type="ECO:0000259" key="6">
    <source>
        <dbReference type="PROSITE" id="PS50132"/>
    </source>
</evidence>
<dbReference type="GO" id="GO:0016055">
    <property type="term" value="P:Wnt signaling pathway"/>
    <property type="evidence" value="ECO:0007669"/>
    <property type="project" value="UniProtKB-KW"/>
</dbReference>
<feature type="compositionally biased region" description="Low complexity" evidence="5">
    <location>
        <begin position="24"/>
        <end position="41"/>
    </location>
</feature>
<feature type="compositionally biased region" description="Low complexity" evidence="5">
    <location>
        <begin position="731"/>
        <end position="762"/>
    </location>
</feature>
<dbReference type="GO" id="GO:0032436">
    <property type="term" value="P:positive regulation of proteasomal ubiquitin-dependent protein catabolic process"/>
    <property type="evidence" value="ECO:0007669"/>
    <property type="project" value="TreeGrafter"/>
</dbReference>